<reference evidence="1" key="1">
    <citation type="submission" date="2002-03" db="EMBL/GenBank/DDBJ databases">
        <title>Oryza sativa nipponbare(GA3) genomic DNA, chromosome 6, BAC clone:OSJNBa0037N01.</title>
        <authorList>
            <person name="Sasaki T."/>
            <person name="Matsumoto T."/>
            <person name="Yamamoto K."/>
        </authorList>
    </citation>
    <scope>NUCLEOTIDE SEQUENCE</scope>
</reference>
<evidence type="ECO:0000313" key="3">
    <source>
        <dbReference type="Proteomes" id="UP000000763"/>
    </source>
</evidence>
<reference evidence="2" key="2">
    <citation type="submission" date="2002-06" db="EMBL/GenBank/DDBJ databases">
        <title>Oryza sativa nipponbare(GA3) genomic DNA, chromosome 6, BAC clone:OJ1001_B06.</title>
        <authorList>
            <person name="Sasaki T."/>
            <person name="Matsumoto T."/>
            <person name="Katayose Y."/>
        </authorList>
    </citation>
    <scope>NUCLEOTIDE SEQUENCE</scope>
</reference>
<accession>Q5Z6P8</accession>
<gene>
    <name evidence="2" type="ORF">OJ1001_B06.4</name>
    <name evidence="1" type="ORF">OSJNBa0037N01.51</name>
</gene>
<proteinExistence type="predicted"/>
<dbReference type="AlphaFoldDB" id="Q5Z6P8"/>
<dbReference type="EMBL" id="AP005382">
    <property type="protein sequence ID" value="BAD54371.1"/>
    <property type="molecule type" value="Genomic_DNA"/>
</dbReference>
<sequence>MLEFCGAWDTISFLGKGLLPDGQLVVGHWCDGRVLMVFIWDSDRLPSRDEGTGVQLTIIHCPCHLTFCVVYALKRASPAKPSSSLPFCHRRLAQPTIFPCLVTGVISHRDRQSGDYLIGAQAATSASVGLNAAFSGSDARGGRCDGEHHCSQVRMLPLGGSIKRHAMRAVSHRMTWTVDED</sequence>
<name>Q5Z6P8_ORYSJ</name>
<reference evidence="3" key="3">
    <citation type="journal article" date="2005" name="Nature">
        <title>The map-based sequence of the rice genome.</title>
        <authorList>
            <consortium name="International rice genome sequencing project (IRGSP)"/>
            <person name="Matsumoto T."/>
            <person name="Wu J."/>
            <person name="Kanamori H."/>
            <person name="Katayose Y."/>
            <person name="Fujisawa M."/>
            <person name="Namiki N."/>
            <person name="Mizuno H."/>
            <person name="Yamamoto K."/>
            <person name="Antonio B.A."/>
            <person name="Baba T."/>
            <person name="Sakata K."/>
            <person name="Nagamura Y."/>
            <person name="Aoki H."/>
            <person name="Arikawa K."/>
            <person name="Arita K."/>
            <person name="Bito T."/>
            <person name="Chiden Y."/>
            <person name="Fujitsuka N."/>
            <person name="Fukunaka R."/>
            <person name="Hamada M."/>
            <person name="Harada C."/>
            <person name="Hayashi A."/>
            <person name="Hijishita S."/>
            <person name="Honda M."/>
            <person name="Hosokawa S."/>
            <person name="Ichikawa Y."/>
            <person name="Idonuma A."/>
            <person name="Iijima M."/>
            <person name="Ikeda M."/>
            <person name="Ikeno M."/>
            <person name="Ito K."/>
            <person name="Ito S."/>
            <person name="Ito T."/>
            <person name="Ito Y."/>
            <person name="Ito Y."/>
            <person name="Iwabuchi A."/>
            <person name="Kamiya K."/>
            <person name="Karasawa W."/>
            <person name="Kurita K."/>
            <person name="Katagiri S."/>
            <person name="Kikuta A."/>
            <person name="Kobayashi H."/>
            <person name="Kobayashi N."/>
            <person name="Machita K."/>
            <person name="Maehara T."/>
            <person name="Masukawa M."/>
            <person name="Mizubayashi T."/>
            <person name="Mukai Y."/>
            <person name="Nagasaki H."/>
            <person name="Nagata Y."/>
            <person name="Naito S."/>
            <person name="Nakashima M."/>
            <person name="Nakama Y."/>
            <person name="Nakamichi Y."/>
            <person name="Nakamura M."/>
            <person name="Meguro A."/>
            <person name="Negishi M."/>
            <person name="Ohta I."/>
            <person name="Ohta T."/>
            <person name="Okamoto M."/>
            <person name="Ono N."/>
            <person name="Saji S."/>
            <person name="Sakaguchi M."/>
            <person name="Sakai K."/>
            <person name="Shibata M."/>
            <person name="Shimokawa T."/>
            <person name="Song J."/>
            <person name="Takazaki Y."/>
            <person name="Terasawa K."/>
            <person name="Tsugane M."/>
            <person name="Tsuji K."/>
            <person name="Ueda S."/>
            <person name="Waki K."/>
            <person name="Yamagata H."/>
            <person name="Yamamoto M."/>
            <person name="Yamamoto S."/>
            <person name="Yamane H."/>
            <person name="Yoshiki S."/>
            <person name="Yoshihara R."/>
            <person name="Yukawa K."/>
            <person name="Zhong H."/>
            <person name="Yano M."/>
            <person name="Yuan Q."/>
            <person name="Ouyang S."/>
            <person name="Liu J."/>
            <person name="Jones K.M."/>
            <person name="Gansberger K."/>
            <person name="Moffat K."/>
            <person name="Hill J."/>
            <person name="Bera J."/>
            <person name="Fadrosh D."/>
            <person name="Jin S."/>
            <person name="Johri S."/>
            <person name="Kim M."/>
            <person name="Overton L."/>
            <person name="Reardon M."/>
            <person name="Tsitrin T."/>
            <person name="Vuong H."/>
            <person name="Weaver B."/>
            <person name="Ciecko A."/>
            <person name="Tallon L."/>
            <person name="Jackson J."/>
            <person name="Pai G."/>
            <person name="Aken S.V."/>
            <person name="Utterback T."/>
            <person name="Reidmuller S."/>
            <person name="Feldblyum T."/>
            <person name="Hsiao J."/>
            <person name="Zismann V."/>
            <person name="Iobst S."/>
            <person name="de Vazeille A.R."/>
            <person name="Buell C.R."/>
            <person name="Ying K."/>
            <person name="Li Y."/>
            <person name="Lu T."/>
            <person name="Huang Y."/>
            <person name="Zhao Q."/>
            <person name="Feng Q."/>
            <person name="Zhang L."/>
            <person name="Zhu J."/>
            <person name="Weng Q."/>
            <person name="Mu J."/>
            <person name="Lu Y."/>
            <person name="Fan D."/>
            <person name="Liu Y."/>
            <person name="Guan J."/>
            <person name="Zhang Y."/>
            <person name="Yu S."/>
            <person name="Liu X."/>
            <person name="Zhang Y."/>
            <person name="Hong G."/>
            <person name="Han B."/>
            <person name="Choisne N."/>
            <person name="Demange N."/>
            <person name="Orjeda G."/>
            <person name="Samain S."/>
            <person name="Cattolico L."/>
            <person name="Pelletier E."/>
            <person name="Couloux A."/>
            <person name="Segurens B."/>
            <person name="Wincker P."/>
            <person name="D'Hont A."/>
            <person name="Scarpelli C."/>
            <person name="Weissenbach J."/>
            <person name="Salanoubat M."/>
            <person name="Quetier F."/>
            <person name="Yu Y."/>
            <person name="Kim H.R."/>
            <person name="Rambo T."/>
            <person name="Currie J."/>
            <person name="Collura K."/>
            <person name="Luo M."/>
            <person name="Yang T."/>
            <person name="Ammiraju J.S.S."/>
            <person name="Engler F."/>
            <person name="Soderlund C."/>
            <person name="Wing R.A."/>
            <person name="Palmer L.E."/>
            <person name="de la Bastide M."/>
            <person name="Spiegel L."/>
            <person name="Nascimento L."/>
            <person name="Zutavern T."/>
            <person name="O'Shaughnessy A."/>
            <person name="Dike S."/>
            <person name="Dedhia N."/>
            <person name="Preston R."/>
            <person name="Balija V."/>
            <person name="McCombie W.R."/>
            <person name="Chow T."/>
            <person name="Chen H."/>
            <person name="Chung M."/>
            <person name="Chen C."/>
            <person name="Shaw J."/>
            <person name="Wu H."/>
            <person name="Hsiao K."/>
            <person name="Chao Y."/>
            <person name="Chu M."/>
            <person name="Cheng C."/>
            <person name="Hour A."/>
            <person name="Lee P."/>
            <person name="Lin S."/>
            <person name="Lin Y."/>
            <person name="Liou J."/>
            <person name="Liu S."/>
            <person name="Hsing Y."/>
            <person name="Raghuvanshi S."/>
            <person name="Mohanty A."/>
            <person name="Bharti A.K."/>
            <person name="Gaur A."/>
            <person name="Gupta V."/>
            <person name="Kumar D."/>
            <person name="Ravi V."/>
            <person name="Vij S."/>
            <person name="Kapur A."/>
            <person name="Khurana P."/>
            <person name="Khurana P."/>
            <person name="Khurana J.P."/>
            <person name="Tyagi A.K."/>
            <person name="Gaikwad K."/>
            <person name="Singh A."/>
            <person name="Dalal V."/>
            <person name="Srivastava S."/>
            <person name="Dixit A."/>
            <person name="Pal A.K."/>
            <person name="Ghazi I.A."/>
            <person name="Yadav M."/>
            <person name="Pandit A."/>
            <person name="Bhargava A."/>
            <person name="Sureshbabu K."/>
            <person name="Batra K."/>
            <person name="Sharma T.R."/>
            <person name="Mohapatra T."/>
            <person name="Singh N.K."/>
            <person name="Messing J."/>
            <person name="Nelson A.B."/>
            <person name="Fuks G."/>
            <person name="Kavchok S."/>
            <person name="Keizer G."/>
            <person name="Linton E."/>
            <person name="Llaca V."/>
            <person name="Song R."/>
            <person name="Tanyolac B."/>
            <person name="Young S."/>
            <person name="Ho-Il K."/>
            <person name="Hahn J.H."/>
            <person name="Sangsakoo G."/>
            <person name="Vanavichit A."/>
            <person name="de Mattos Luiz.A.T."/>
            <person name="Zimmer P.D."/>
            <person name="Malone G."/>
            <person name="Dellagostin O."/>
            <person name="de Oliveira A.C."/>
            <person name="Bevan M."/>
            <person name="Bancroft I."/>
            <person name="Minx P."/>
            <person name="Cordum H."/>
            <person name="Wilson R."/>
            <person name="Cheng Z."/>
            <person name="Jin W."/>
            <person name="Jiang J."/>
            <person name="Leong S.A."/>
            <person name="Iwama H."/>
            <person name="Gojobori T."/>
            <person name="Itoh T."/>
            <person name="Niimura Y."/>
            <person name="Fujii Y."/>
            <person name="Habara T."/>
            <person name="Sakai H."/>
            <person name="Sato Y."/>
            <person name="Wilson G."/>
            <person name="Kumar K."/>
            <person name="McCouch S."/>
            <person name="Juretic N."/>
            <person name="Hoen D."/>
            <person name="Wright S."/>
            <person name="Bruskiewich R."/>
            <person name="Bureau T."/>
            <person name="Miyao A."/>
            <person name="Hirochika H."/>
            <person name="Nishikawa T."/>
            <person name="Kadowaki K."/>
            <person name="Sugiura M."/>
            <person name="Burr B."/>
            <person name="Sasaki T."/>
        </authorList>
    </citation>
    <scope>NUCLEOTIDE SEQUENCE [LARGE SCALE GENOMIC DNA]</scope>
    <source>
        <strain evidence="3">cv. Nipponbare</strain>
    </source>
</reference>
<dbReference type="Proteomes" id="UP000000763">
    <property type="component" value="Chromosome 6"/>
</dbReference>
<reference evidence="3" key="4">
    <citation type="journal article" date="2008" name="Nucleic Acids Res.">
        <title>The rice annotation project database (RAP-DB): 2008 update.</title>
        <authorList>
            <consortium name="The rice annotation project (RAP)"/>
        </authorList>
    </citation>
    <scope>GENOME REANNOTATION</scope>
    <source>
        <strain evidence="3">cv. Nipponbare</strain>
    </source>
</reference>
<organism evidence="2 3">
    <name type="scientific">Oryza sativa subsp. japonica</name>
    <name type="common">Rice</name>
    <dbReference type="NCBI Taxonomy" id="39947"/>
    <lineage>
        <taxon>Eukaryota</taxon>
        <taxon>Viridiplantae</taxon>
        <taxon>Streptophyta</taxon>
        <taxon>Embryophyta</taxon>
        <taxon>Tracheophyta</taxon>
        <taxon>Spermatophyta</taxon>
        <taxon>Magnoliopsida</taxon>
        <taxon>Liliopsida</taxon>
        <taxon>Poales</taxon>
        <taxon>Poaceae</taxon>
        <taxon>BOP clade</taxon>
        <taxon>Oryzoideae</taxon>
        <taxon>Oryzeae</taxon>
        <taxon>Oryzinae</taxon>
        <taxon>Oryza</taxon>
        <taxon>Oryza sativa</taxon>
    </lineage>
</organism>
<evidence type="ECO:0000313" key="2">
    <source>
        <dbReference type="EMBL" id="BAD54371.1"/>
    </source>
</evidence>
<protein>
    <submittedName>
        <fullName evidence="2">Uncharacterized protein</fullName>
    </submittedName>
</protein>
<evidence type="ECO:0000313" key="1">
    <source>
        <dbReference type="EMBL" id="BAD54366.1"/>
    </source>
</evidence>
<dbReference type="EMBL" id="AP004993">
    <property type="protein sequence ID" value="BAD54366.1"/>
    <property type="molecule type" value="Genomic_DNA"/>
</dbReference>